<feature type="region of interest" description="Disordered" evidence="1">
    <location>
        <begin position="36"/>
        <end position="56"/>
    </location>
</feature>
<sequence>MLKIVPGGWDTTPAPRKEAEIGIYGCSRAESKGIPASFQLGTDTPSSWPGPQKPPRGNFYTCRNPLRITEAVIGRRFHLTYTIRGVRKLLVRNGWSCRVPARRAVERDDDAVAGWVEEVWRCAEDSRRPVEPGSSSGHVPCSGVTAAG</sequence>
<accession>A0A2S1SZN1</accession>
<dbReference type="InterPro" id="IPR025959">
    <property type="entry name" value="Winged_HTH_dom"/>
</dbReference>
<evidence type="ECO:0000259" key="2">
    <source>
        <dbReference type="Pfam" id="PF13592"/>
    </source>
</evidence>
<evidence type="ECO:0000256" key="1">
    <source>
        <dbReference type="SAM" id="MobiDB-lite"/>
    </source>
</evidence>
<name>A0A2S1SZN1_9ACTN</name>
<evidence type="ECO:0000313" key="3">
    <source>
        <dbReference type="EMBL" id="AWI31831.1"/>
    </source>
</evidence>
<feature type="region of interest" description="Disordered" evidence="1">
    <location>
        <begin position="126"/>
        <end position="148"/>
    </location>
</feature>
<dbReference type="AlphaFoldDB" id="A0A2S1SZN1"/>
<gene>
    <name evidence="3" type="ORF">DDW44_25855</name>
</gene>
<dbReference type="Proteomes" id="UP000244900">
    <property type="component" value="Chromosome"/>
</dbReference>
<feature type="domain" description="Winged helix-turn helix" evidence="2">
    <location>
        <begin position="70"/>
        <end position="118"/>
    </location>
</feature>
<dbReference type="EMBL" id="CP029188">
    <property type="protein sequence ID" value="AWI31831.1"/>
    <property type="molecule type" value="Genomic_DNA"/>
</dbReference>
<dbReference type="Pfam" id="PF13592">
    <property type="entry name" value="HTH_33"/>
    <property type="match status" value="1"/>
</dbReference>
<organism evidence="3 4">
    <name type="scientific">Streptomyces tirandamycinicus</name>
    <dbReference type="NCBI Taxonomy" id="2174846"/>
    <lineage>
        <taxon>Bacteria</taxon>
        <taxon>Bacillati</taxon>
        <taxon>Actinomycetota</taxon>
        <taxon>Actinomycetes</taxon>
        <taxon>Kitasatosporales</taxon>
        <taxon>Streptomycetaceae</taxon>
        <taxon>Streptomyces</taxon>
    </lineage>
</organism>
<protein>
    <recommendedName>
        <fullName evidence="2">Winged helix-turn helix domain-containing protein</fullName>
    </recommendedName>
</protein>
<keyword evidence="4" id="KW-1185">Reference proteome</keyword>
<dbReference type="OrthoDB" id="8479510at2"/>
<evidence type="ECO:0000313" key="4">
    <source>
        <dbReference type="Proteomes" id="UP000244900"/>
    </source>
</evidence>
<reference evidence="3 4" key="1">
    <citation type="submission" date="2018-05" db="EMBL/GenBank/DDBJ databases">
        <title>Complete genome sequence of sponge-derived Streptomyces sp. HNM0039.</title>
        <authorList>
            <person name="Huang X."/>
            <person name="Zhou S."/>
        </authorList>
    </citation>
    <scope>NUCLEOTIDE SEQUENCE [LARGE SCALE GENOMIC DNA]</scope>
    <source>
        <strain evidence="3 4">HNM0039</strain>
    </source>
</reference>
<proteinExistence type="predicted"/>
<feature type="compositionally biased region" description="Polar residues" evidence="1">
    <location>
        <begin position="39"/>
        <end position="49"/>
    </location>
</feature>
<dbReference type="KEGG" id="stir:DDW44_25855"/>